<organism evidence="1 2">
    <name type="scientific">Aspergillus parasiticus</name>
    <dbReference type="NCBI Taxonomy" id="5067"/>
    <lineage>
        <taxon>Eukaryota</taxon>
        <taxon>Fungi</taxon>
        <taxon>Dikarya</taxon>
        <taxon>Ascomycota</taxon>
        <taxon>Pezizomycotina</taxon>
        <taxon>Eurotiomycetes</taxon>
        <taxon>Eurotiomycetidae</taxon>
        <taxon>Eurotiales</taxon>
        <taxon>Aspergillaceae</taxon>
        <taxon>Aspergillus</taxon>
        <taxon>Aspergillus subgen. Circumdati</taxon>
    </lineage>
</organism>
<sequence length="56" mass="6300">MSCNSPNFLSYVITSTYLAYIQVTALSMNQHIPYLFKTLKSSSTSSENLRLLSTHP</sequence>
<dbReference type="Proteomes" id="UP000326532">
    <property type="component" value="Unassembled WGS sequence"/>
</dbReference>
<evidence type="ECO:0000313" key="2">
    <source>
        <dbReference type="Proteomes" id="UP000326532"/>
    </source>
</evidence>
<keyword evidence="2" id="KW-1185">Reference proteome</keyword>
<protein>
    <submittedName>
        <fullName evidence="1">Uncharacterized protein</fullName>
    </submittedName>
</protein>
<accession>A0A5N6DW99</accession>
<proteinExistence type="predicted"/>
<dbReference type="AlphaFoldDB" id="A0A5N6DW99"/>
<reference evidence="1 2" key="1">
    <citation type="submission" date="2019-04" db="EMBL/GenBank/DDBJ databases">
        <title>Fungal friends and foes A comparative genomics study of 23 Aspergillus species from section Flavi.</title>
        <authorList>
            <consortium name="DOE Joint Genome Institute"/>
            <person name="Kjaerbolling I."/>
            <person name="Vesth T.C."/>
            <person name="Frisvad J.C."/>
            <person name="Nybo J.L."/>
            <person name="Theobald S."/>
            <person name="Kildgaard S."/>
            <person name="Petersen T.I."/>
            <person name="Kuo A."/>
            <person name="Sato A."/>
            <person name="Lyhne E.K."/>
            <person name="Kogle M.E."/>
            <person name="Wiebenga A."/>
            <person name="Kun R.S."/>
            <person name="Lubbers R.J."/>
            <person name="Makela M.R."/>
            <person name="Barry K."/>
            <person name="Chovatia M."/>
            <person name="Clum A."/>
            <person name="Daum C."/>
            <person name="Haridas S."/>
            <person name="He G."/>
            <person name="LaButti K."/>
            <person name="Lipzen A."/>
            <person name="Mondo S."/>
            <person name="Pangilinan J."/>
            <person name="Riley R."/>
            <person name="Salamov A."/>
            <person name="Simmons B.A."/>
            <person name="Magnuson J.K."/>
            <person name="Henrissat B."/>
            <person name="Mortensen U.H."/>
            <person name="Larsen T.O."/>
            <person name="De vries R.P."/>
            <person name="Grigoriev I.V."/>
            <person name="Machida M."/>
            <person name="Baker S.E."/>
            <person name="Andersen M.R."/>
        </authorList>
    </citation>
    <scope>NUCLEOTIDE SEQUENCE [LARGE SCALE GENOMIC DNA]</scope>
    <source>
        <strain evidence="1 2">CBS 117618</strain>
    </source>
</reference>
<dbReference type="EMBL" id="ML734948">
    <property type="protein sequence ID" value="KAB8209187.1"/>
    <property type="molecule type" value="Genomic_DNA"/>
</dbReference>
<evidence type="ECO:0000313" key="1">
    <source>
        <dbReference type="EMBL" id="KAB8209187.1"/>
    </source>
</evidence>
<gene>
    <name evidence="1" type="ORF">BDV34DRAFT_189404</name>
</gene>
<name>A0A5N6DW99_ASPPA</name>
<dbReference type="VEuPathDB" id="FungiDB:BDV34DRAFT_189404"/>